<feature type="chain" id="PRO_5013768942" description="CBM1 domain-containing protein" evidence="10">
    <location>
        <begin position="17"/>
        <end position="1074"/>
    </location>
</feature>
<accession>A0A2G8SDS5</accession>
<name>A0A2G8SDS5_9APHY</name>
<keyword evidence="14" id="KW-1185">Reference proteome</keyword>
<comment type="subcellular location">
    <subcellularLocation>
        <location evidence="1">Cytoplasm</location>
    </subcellularLocation>
</comment>
<proteinExistence type="inferred from homology"/>
<dbReference type="GO" id="GO:0030248">
    <property type="term" value="F:cellulose binding"/>
    <property type="evidence" value="ECO:0007669"/>
    <property type="project" value="InterPro"/>
</dbReference>
<dbReference type="AlphaFoldDB" id="A0A2G8SDS5"/>
<keyword evidence="7" id="KW-0342">GTP-binding</keyword>
<reference evidence="13 14" key="1">
    <citation type="journal article" date="2015" name="Sci. Rep.">
        <title>Chromosome-level genome map provides insights into diverse defense mechanisms in the medicinal fungus Ganoderma sinense.</title>
        <authorList>
            <person name="Zhu Y."/>
            <person name="Xu J."/>
            <person name="Sun C."/>
            <person name="Zhou S."/>
            <person name="Xu H."/>
            <person name="Nelson D.R."/>
            <person name="Qian J."/>
            <person name="Song J."/>
            <person name="Luo H."/>
            <person name="Xiang L."/>
            <person name="Li Y."/>
            <person name="Xu Z."/>
            <person name="Ji A."/>
            <person name="Wang L."/>
            <person name="Lu S."/>
            <person name="Hayward A."/>
            <person name="Sun W."/>
            <person name="Li X."/>
            <person name="Schwartz D.C."/>
            <person name="Wang Y."/>
            <person name="Chen S."/>
        </authorList>
    </citation>
    <scope>NUCLEOTIDE SEQUENCE [LARGE SCALE GENOMIC DNA]</scope>
    <source>
        <strain evidence="13 14">ZZ0214-1</strain>
    </source>
</reference>
<dbReference type="GO" id="GO:0000054">
    <property type="term" value="P:ribosomal subunit export from nucleus"/>
    <property type="evidence" value="ECO:0007669"/>
    <property type="project" value="TreeGrafter"/>
</dbReference>
<evidence type="ECO:0000256" key="3">
    <source>
        <dbReference type="ARBA" id="ARBA00022490"/>
    </source>
</evidence>
<dbReference type="CDD" id="cd01857">
    <property type="entry name" value="HSR1_MMR1"/>
    <property type="match status" value="1"/>
</dbReference>
<protein>
    <recommendedName>
        <fullName evidence="15">CBM1 domain-containing protein</fullName>
    </recommendedName>
</protein>
<dbReference type="PROSITE" id="PS51721">
    <property type="entry name" value="G_CP"/>
    <property type="match status" value="1"/>
</dbReference>
<dbReference type="GO" id="GO:0004553">
    <property type="term" value="F:hydrolase activity, hydrolyzing O-glycosyl compounds"/>
    <property type="evidence" value="ECO:0007669"/>
    <property type="project" value="InterPro"/>
</dbReference>
<dbReference type="InterPro" id="IPR030378">
    <property type="entry name" value="G_CP_dom"/>
</dbReference>
<comment type="caution">
    <text evidence="13">The sequence shown here is derived from an EMBL/GenBank/DDBJ whole genome shotgun (WGS) entry which is preliminary data.</text>
</comment>
<feature type="compositionally biased region" description="Acidic residues" evidence="9">
    <location>
        <begin position="710"/>
        <end position="721"/>
    </location>
</feature>
<evidence type="ECO:0000256" key="2">
    <source>
        <dbReference type="ARBA" id="ARBA00005641"/>
    </source>
</evidence>
<dbReference type="EMBL" id="AYKW01000012">
    <property type="protein sequence ID" value="PIL31728.1"/>
    <property type="molecule type" value="Genomic_DNA"/>
</dbReference>
<gene>
    <name evidence="13" type="ORF">GSI_06432</name>
</gene>
<feature type="compositionally biased region" description="Basic residues" evidence="9">
    <location>
        <begin position="1054"/>
        <end position="1068"/>
    </location>
</feature>
<sequence>MKYSAAFLAAASVVYAQQAEWQQCGGINWTGETTCVSGTVCTKYNDYYSQCTPGTGTSAPAPSPSSGLPRLGGVNTAGYDFSVATDGSFNGTGVSPPPAQFTHFANQGANLFRIPFAWQLMTPEVGGPINETWFSNFYDVTVQSALSSSPNTFVIVDLHNYARWNGQIIAQGGPTNDQFASVWTQLAQKYGSDERVIFGIMNEPHDVPDIATWVDSVQFVVNAVRNAGSKNFLLLPGSSWSSAQAFPTEAGPLLVKVTDPLGDTSKLIFDVHKYLDSDNSGTHPDCTTDNVDVLTTLVSFLQSNGNRQAILSETGGGNTASCETLVGNELSFVKTSFPTLVGFSAWAAGAFDTTYTLTLTPFANGTDEALWTSAIFAFCRLTSSSGACVSRDPTASNFSSGSNNGELLRSILMPPKGRNPNPSGLGRAIINKKAKDARIAHETGIYTTDPESTRLQSITQERDLDEFLNTATLAGVDFTAERRNVKIIAATANAHQNPYLLSEEEERTTLRKQSENKQRLRVPRRPSWTKNMRTAQLDRQEKDAFLEWRRGLAELQDRDQFLLTPFERNIEVWRQLWRVLERSHLVVQIVDARNPLRFRCEDLEAYVQDVEGAEGEAGTGKGKRRSLLLINKADLLTARQRKLWADYFDERNVKYAFFSAANATAIQEARREAAAAEVQQQDEATQVQENAETRSNEDVSPQTQSTEDANNNEESDDETASDNEGRPEESSSDGEDDNGVFLPIEEGPEASDPRIRVLSVLELEDLFVRSAPDLSTFVDSSGEHPAKLVVGLVGYPNVGKSSTINALVGEKKVSVSSTPGKTKHFQTIHLSPTLVLCDCPGLVFPQFATTKADLVCDGVLPIDQMREYTAPTTVEEGGEGKITGPDLLVAYAIARGFARSGQGNPDEARAARYILKDYVNAKLLFCHPPPSVSDDDFNEQTRQIALRRAVGKKRAPTTRVTKKADTFVASTVQGDPASTANSSQKSSNLDQEFFNTGTLSSRPYMQGARGQGQEFSRAKLYPHQNMVADDGTPLTGRRARIAAVLAAGGDVAPGKKHHKKMKRGKQRSGKGYDD</sequence>
<dbReference type="SUPFAM" id="SSF52540">
    <property type="entry name" value="P-loop containing nucleoside triphosphate hydrolases"/>
    <property type="match status" value="1"/>
</dbReference>
<dbReference type="SUPFAM" id="SSF51445">
    <property type="entry name" value="(Trans)glycosidases"/>
    <property type="match status" value="1"/>
</dbReference>
<keyword evidence="3" id="KW-0963">Cytoplasm</keyword>
<dbReference type="PANTHER" id="PTHR45709:SF2">
    <property type="entry name" value="LARGE SUBUNIT GTPASE 1 HOMOLOG"/>
    <property type="match status" value="1"/>
</dbReference>
<dbReference type="GO" id="GO:0003924">
    <property type="term" value="F:GTPase activity"/>
    <property type="evidence" value="ECO:0007669"/>
    <property type="project" value="InterPro"/>
</dbReference>
<evidence type="ECO:0000259" key="11">
    <source>
        <dbReference type="PROSITE" id="PS51164"/>
    </source>
</evidence>
<dbReference type="GO" id="GO:0005525">
    <property type="term" value="F:GTP binding"/>
    <property type="evidence" value="ECO:0007669"/>
    <property type="project" value="UniProtKB-KW"/>
</dbReference>
<dbReference type="OrthoDB" id="61815at2759"/>
<dbReference type="Pfam" id="PF01926">
    <property type="entry name" value="MMR_HSR1"/>
    <property type="match status" value="1"/>
</dbReference>
<keyword evidence="5" id="KW-0547">Nucleotide-binding</keyword>
<feature type="domain" description="CBM1" evidence="11">
    <location>
        <begin position="16"/>
        <end position="52"/>
    </location>
</feature>
<dbReference type="InterPro" id="IPR043358">
    <property type="entry name" value="GNL1-like"/>
</dbReference>
<dbReference type="InterPro" id="IPR035971">
    <property type="entry name" value="CBD_sf"/>
</dbReference>
<dbReference type="PROSITE" id="PS00659">
    <property type="entry name" value="GLYCOSYL_HYDROL_F5"/>
    <property type="match status" value="1"/>
</dbReference>
<evidence type="ECO:0000313" key="14">
    <source>
        <dbReference type="Proteomes" id="UP000230002"/>
    </source>
</evidence>
<evidence type="ECO:0000313" key="13">
    <source>
        <dbReference type="EMBL" id="PIL31728.1"/>
    </source>
</evidence>
<dbReference type="STRING" id="1077348.A0A2G8SDS5"/>
<dbReference type="Pfam" id="PF00734">
    <property type="entry name" value="CBM_1"/>
    <property type="match status" value="1"/>
</dbReference>
<evidence type="ECO:0000256" key="1">
    <source>
        <dbReference type="ARBA" id="ARBA00004496"/>
    </source>
</evidence>
<evidence type="ECO:0000256" key="4">
    <source>
        <dbReference type="ARBA" id="ARBA00022729"/>
    </source>
</evidence>
<comment type="similarity">
    <text evidence="2">Belongs to the glycosyl hydrolase 5 (cellulase A) family.</text>
</comment>
<dbReference type="GO" id="GO:0005576">
    <property type="term" value="C:extracellular region"/>
    <property type="evidence" value="ECO:0007669"/>
    <property type="project" value="InterPro"/>
</dbReference>
<evidence type="ECO:0000256" key="6">
    <source>
        <dbReference type="ARBA" id="ARBA00022801"/>
    </source>
</evidence>
<feature type="region of interest" description="Disordered" evidence="9">
    <location>
        <begin position="674"/>
        <end position="748"/>
    </location>
</feature>
<feature type="signal peptide" evidence="10">
    <location>
        <begin position="1"/>
        <end position="16"/>
    </location>
</feature>
<dbReference type="SMART" id="SM00236">
    <property type="entry name" value="fCBD"/>
    <property type="match status" value="1"/>
</dbReference>
<dbReference type="InterPro" id="IPR027417">
    <property type="entry name" value="P-loop_NTPase"/>
</dbReference>
<dbReference type="InterPro" id="IPR018087">
    <property type="entry name" value="Glyco_hydro_5_CS"/>
</dbReference>
<evidence type="ECO:0000259" key="12">
    <source>
        <dbReference type="PROSITE" id="PS51721"/>
    </source>
</evidence>
<dbReference type="Proteomes" id="UP000230002">
    <property type="component" value="Unassembled WGS sequence"/>
</dbReference>
<evidence type="ECO:0000256" key="8">
    <source>
        <dbReference type="ARBA" id="ARBA00023295"/>
    </source>
</evidence>
<dbReference type="PROSITE" id="PS00562">
    <property type="entry name" value="CBM1_1"/>
    <property type="match status" value="1"/>
</dbReference>
<keyword evidence="4 10" id="KW-0732">Signal</keyword>
<dbReference type="Gene3D" id="3.40.50.300">
    <property type="entry name" value="P-loop containing nucleotide triphosphate hydrolases"/>
    <property type="match status" value="2"/>
</dbReference>
<evidence type="ECO:0000256" key="7">
    <source>
        <dbReference type="ARBA" id="ARBA00023134"/>
    </source>
</evidence>
<dbReference type="InterPro" id="IPR017853">
    <property type="entry name" value="GH"/>
</dbReference>
<dbReference type="InterPro" id="IPR000254">
    <property type="entry name" value="CBD"/>
</dbReference>
<feature type="compositionally biased region" description="Low complexity" evidence="9">
    <location>
        <begin position="675"/>
        <end position="689"/>
    </location>
</feature>
<dbReference type="PANTHER" id="PTHR45709">
    <property type="entry name" value="LARGE SUBUNIT GTPASE 1 HOMOLOG-RELATED"/>
    <property type="match status" value="1"/>
</dbReference>
<organism evidence="13 14">
    <name type="scientific">Ganoderma sinense ZZ0214-1</name>
    <dbReference type="NCBI Taxonomy" id="1077348"/>
    <lineage>
        <taxon>Eukaryota</taxon>
        <taxon>Fungi</taxon>
        <taxon>Dikarya</taxon>
        <taxon>Basidiomycota</taxon>
        <taxon>Agaricomycotina</taxon>
        <taxon>Agaricomycetes</taxon>
        <taxon>Polyporales</taxon>
        <taxon>Polyporaceae</taxon>
        <taxon>Ganoderma</taxon>
    </lineage>
</organism>
<evidence type="ECO:0000256" key="9">
    <source>
        <dbReference type="SAM" id="MobiDB-lite"/>
    </source>
</evidence>
<dbReference type="GO" id="GO:0005829">
    <property type="term" value="C:cytosol"/>
    <property type="evidence" value="ECO:0007669"/>
    <property type="project" value="TreeGrafter"/>
</dbReference>
<dbReference type="PROSITE" id="PS51164">
    <property type="entry name" value="CBM1_2"/>
    <property type="match status" value="1"/>
</dbReference>
<feature type="region of interest" description="Disordered" evidence="9">
    <location>
        <begin position="1048"/>
        <end position="1074"/>
    </location>
</feature>
<feature type="domain" description="CP-type G" evidence="12">
    <location>
        <begin position="573"/>
        <end position="845"/>
    </location>
</feature>
<dbReference type="Gene3D" id="3.20.20.80">
    <property type="entry name" value="Glycosidases"/>
    <property type="match status" value="1"/>
</dbReference>
<evidence type="ECO:0000256" key="10">
    <source>
        <dbReference type="SAM" id="SignalP"/>
    </source>
</evidence>
<evidence type="ECO:0000256" key="5">
    <source>
        <dbReference type="ARBA" id="ARBA00022741"/>
    </source>
</evidence>
<dbReference type="Pfam" id="PF00150">
    <property type="entry name" value="Cellulase"/>
    <property type="match status" value="1"/>
</dbReference>
<keyword evidence="6" id="KW-0378">Hydrolase</keyword>
<evidence type="ECO:0008006" key="15">
    <source>
        <dbReference type="Google" id="ProtNLM"/>
    </source>
</evidence>
<keyword evidence="8" id="KW-0326">Glycosidase</keyword>
<dbReference type="InterPro" id="IPR001547">
    <property type="entry name" value="Glyco_hydro_5"/>
</dbReference>
<dbReference type="GO" id="GO:0000272">
    <property type="term" value="P:polysaccharide catabolic process"/>
    <property type="evidence" value="ECO:0007669"/>
    <property type="project" value="InterPro"/>
</dbReference>
<dbReference type="SUPFAM" id="SSF57180">
    <property type="entry name" value="Cellulose-binding domain"/>
    <property type="match status" value="1"/>
</dbReference>
<dbReference type="InterPro" id="IPR006073">
    <property type="entry name" value="GTP-bd"/>
</dbReference>